<dbReference type="Proteomes" id="UP000230638">
    <property type="component" value="Unassembled WGS sequence"/>
</dbReference>
<dbReference type="AlphaFoldDB" id="A0A2H0CUZ1"/>
<gene>
    <name evidence="2" type="ORF">COW88_00955</name>
</gene>
<dbReference type="InterPro" id="IPR052909">
    <property type="entry name" value="Transposase_6_like"/>
</dbReference>
<accession>A0A2H0CUZ1</accession>
<reference evidence="2 3" key="1">
    <citation type="submission" date="2017-09" db="EMBL/GenBank/DDBJ databases">
        <title>Depth-based differentiation of microbial function through sediment-hosted aquifers and enrichment of novel symbionts in the deep terrestrial subsurface.</title>
        <authorList>
            <person name="Probst A.J."/>
            <person name="Ladd B."/>
            <person name="Jarett J.K."/>
            <person name="Geller-Mcgrath D.E."/>
            <person name="Sieber C.M."/>
            <person name="Emerson J.B."/>
            <person name="Anantharaman K."/>
            <person name="Thomas B.C."/>
            <person name="Malmstrom R."/>
            <person name="Stieglmeier M."/>
            <person name="Klingl A."/>
            <person name="Woyke T."/>
            <person name="Ryan C.M."/>
            <person name="Banfield J.F."/>
        </authorList>
    </citation>
    <scope>NUCLEOTIDE SEQUENCE [LARGE SCALE GENOMIC DNA]</scope>
    <source>
        <strain evidence="2">CG22_combo_CG10-13_8_21_14_all_47_15</strain>
    </source>
</reference>
<dbReference type="PANTHER" id="PTHR46637">
    <property type="entry name" value="TIS1421-TRANSPOSASE PROTEIN A"/>
    <property type="match status" value="1"/>
</dbReference>
<dbReference type="NCBIfam" id="NF033580">
    <property type="entry name" value="transpos_IS5_3"/>
    <property type="match status" value="1"/>
</dbReference>
<organism evidence="2 3">
    <name type="scientific">Candidatus Lloydbacteria bacterium CG22_combo_CG10-13_8_21_14_all_47_15</name>
    <dbReference type="NCBI Taxonomy" id="1974635"/>
    <lineage>
        <taxon>Bacteria</taxon>
        <taxon>Candidatus Lloydiibacteriota</taxon>
    </lineage>
</organism>
<evidence type="ECO:0000313" key="2">
    <source>
        <dbReference type="EMBL" id="PIP73743.1"/>
    </source>
</evidence>
<sequence>MSMYILSDQQWELLHPLLPKQRFKKGGRPRADDRKTVEGILWVLKTGAQWGQLPKSYGSPVTCWRRLHQWQEEGVWDRMWKKLLKSLNQEEKLDWAMAFLDGSFAPAKKGDLVWAKPKKVKGRNG</sequence>
<dbReference type="EMBL" id="PCTL01000008">
    <property type="protein sequence ID" value="PIP73743.1"/>
    <property type="molecule type" value="Genomic_DNA"/>
</dbReference>
<proteinExistence type="predicted"/>
<feature type="domain" description="Insertion element IS402-like" evidence="1">
    <location>
        <begin position="6"/>
        <end position="80"/>
    </location>
</feature>
<comment type="caution">
    <text evidence="2">The sequence shown here is derived from an EMBL/GenBank/DDBJ whole genome shotgun (WGS) entry which is preliminary data.</text>
</comment>
<evidence type="ECO:0000259" key="1">
    <source>
        <dbReference type="Pfam" id="PF13340"/>
    </source>
</evidence>
<protein>
    <recommendedName>
        <fullName evidence="1">Insertion element IS402-like domain-containing protein</fullName>
    </recommendedName>
</protein>
<dbReference type="InterPro" id="IPR025161">
    <property type="entry name" value="IS402-like_dom"/>
</dbReference>
<evidence type="ECO:0000313" key="3">
    <source>
        <dbReference type="Proteomes" id="UP000230638"/>
    </source>
</evidence>
<name>A0A2H0CUZ1_9BACT</name>
<dbReference type="Pfam" id="PF13340">
    <property type="entry name" value="DUF4096"/>
    <property type="match status" value="1"/>
</dbReference>
<dbReference type="PANTHER" id="PTHR46637:SF1">
    <property type="entry name" value="BLL5188 PROTEIN"/>
    <property type="match status" value="1"/>
</dbReference>